<dbReference type="PANTHER" id="PTHR43037:SF1">
    <property type="entry name" value="BLL1128 PROTEIN"/>
    <property type="match status" value="1"/>
</dbReference>
<dbReference type="EMBL" id="CP036434">
    <property type="protein sequence ID" value="QDV05140.1"/>
    <property type="molecule type" value="Genomic_DNA"/>
</dbReference>
<dbReference type="Pfam" id="PF02230">
    <property type="entry name" value="Abhydrolase_2"/>
    <property type="match status" value="1"/>
</dbReference>
<dbReference type="AlphaFoldDB" id="A0A518EM16"/>
<organism evidence="5 6">
    <name type="scientific">Saltatorellus ferox</name>
    <dbReference type="NCBI Taxonomy" id="2528018"/>
    <lineage>
        <taxon>Bacteria</taxon>
        <taxon>Pseudomonadati</taxon>
        <taxon>Planctomycetota</taxon>
        <taxon>Planctomycetia</taxon>
        <taxon>Planctomycetia incertae sedis</taxon>
        <taxon>Saltatorellus</taxon>
    </lineage>
</organism>
<dbReference type="InterPro" id="IPR029058">
    <property type="entry name" value="AB_hydrolase_fold"/>
</dbReference>
<keyword evidence="6" id="KW-1185">Reference proteome</keyword>
<feature type="domain" description="SGNH hydrolase-type esterase" evidence="4">
    <location>
        <begin position="280"/>
        <end position="460"/>
    </location>
</feature>
<evidence type="ECO:0000313" key="5">
    <source>
        <dbReference type="EMBL" id="QDV05140.1"/>
    </source>
</evidence>
<name>A0A518EM16_9BACT</name>
<evidence type="ECO:0000256" key="1">
    <source>
        <dbReference type="ARBA" id="ARBA00022729"/>
    </source>
</evidence>
<evidence type="ECO:0000259" key="4">
    <source>
        <dbReference type="Pfam" id="PF13472"/>
    </source>
</evidence>
<dbReference type="Proteomes" id="UP000320390">
    <property type="component" value="Chromosome"/>
</dbReference>
<keyword evidence="1 2" id="KW-0732">Signal</keyword>
<evidence type="ECO:0000256" key="2">
    <source>
        <dbReference type="SAM" id="SignalP"/>
    </source>
</evidence>
<protein>
    <submittedName>
        <fullName evidence="5">Esterase</fullName>
    </submittedName>
</protein>
<evidence type="ECO:0000259" key="3">
    <source>
        <dbReference type="Pfam" id="PF02230"/>
    </source>
</evidence>
<sequence length="481" mass="51810" precursor="true">MIRLPLSLGLPFAATVFMSTSCAEEEFVPGHVTVHGVTTHYRLLAPETIEEGQRYPLILFLHGAGERGSDNELQLKHFPSKMLTPERRAAFPCFLLAPQCPEEGRWTTDNWGSKSSQPLPSEPTDPMAGAIAALIRTVGEQAIDMDRIYLTGLSMGGYGTFELATRYPDWFAAAAPVCGGGDERSAARLVGLPLSVWHGDADQAVPVENSRQIVAELKELGIEADYHELPGVGHDAWTAAYGADGCLDWLFAQRRDPARRAALAGELLARAIAPDERIAFLGDSITEQGADAGGYVDILRSAIQRVQPEASVIAAGISGHKVPDLLRREERDVRAKDASLVFLYIGINDVWHSERGEGTPKDAFRSGLEELLQRLEGPGGATVAMATPSVIGEGPAGTGSLDGMLEEYAAISARFTGPKRRALCDLQVRFRDHLRLFNPEGKKSGVLTTDGVHLNEAGNQFVAAEAALALRAAAARRATVR</sequence>
<dbReference type="SUPFAM" id="SSF52266">
    <property type="entry name" value="SGNH hydrolase"/>
    <property type="match status" value="1"/>
</dbReference>
<gene>
    <name evidence="5" type="ORF">Poly30_06350</name>
</gene>
<dbReference type="Gene3D" id="3.40.50.1110">
    <property type="entry name" value="SGNH hydrolase"/>
    <property type="match status" value="1"/>
</dbReference>
<dbReference type="ESTHER" id="9bact-a0a518em16">
    <property type="family name" value="5_AlphaBeta_hydrolase"/>
</dbReference>
<dbReference type="PANTHER" id="PTHR43037">
    <property type="entry name" value="UNNAMED PRODUCT-RELATED"/>
    <property type="match status" value="1"/>
</dbReference>
<proteinExistence type="predicted"/>
<dbReference type="Pfam" id="PF13472">
    <property type="entry name" value="Lipase_GDSL_2"/>
    <property type="match status" value="1"/>
</dbReference>
<dbReference type="Gene3D" id="3.40.50.1820">
    <property type="entry name" value="alpha/beta hydrolase"/>
    <property type="match status" value="1"/>
</dbReference>
<dbReference type="InterPro" id="IPR013830">
    <property type="entry name" value="SGNH_hydro"/>
</dbReference>
<feature type="domain" description="Phospholipase/carboxylesterase/thioesterase" evidence="3">
    <location>
        <begin position="54"/>
        <end position="238"/>
    </location>
</feature>
<reference evidence="5 6" key="1">
    <citation type="submission" date="2019-02" db="EMBL/GenBank/DDBJ databases">
        <title>Deep-cultivation of Planctomycetes and their phenomic and genomic characterization uncovers novel biology.</title>
        <authorList>
            <person name="Wiegand S."/>
            <person name="Jogler M."/>
            <person name="Boedeker C."/>
            <person name="Pinto D."/>
            <person name="Vollmers J."/>
            <person name="Rivas-Marin E."/>
            <person name="Kohn T."/>
            <person name="Peeters S.H."/>
            <person name="Heuer A."/>
            <person name="Rast P."/>
            <person name="Oberbeckmann S."/>
            <person name="Bunk B."/>
            <person name="Jeske O."/>
            <person name="Meyerdierks A."/>
            <person name="Storesund J.E."/>
            <person name="Kallscheuer N."/>
            <person name="Luecker S."/>
            <person name="Lage O.M."/>
            <person name="Pohl T."/>
            <person name="Merkel B.J."/>
            <person name="Hornburger P."/>
            <person name="Mueller R.-W."/>
            <person name="Bruemmer F."/>
            <person name="Labrenz M."/>
            <person name="Spormann A.M."/>
            <person name="Op den Camp H."/>
            <person name="Overmann J."/>
            <person name="Amann R."/>
            <person name="Jetten M.S.M."/>
            <person name="Mascher T."/>
            <person name="Medema M.H."/>
            <person name="Devos D.P."/>
            <person name="Kaster A.-K."/>
            <person name="Ovreas L."/>
            <person name="Rohde M."/>
            <person name="Galperin M.Y."/>
            <person name="Jogler C."/>
        </authorList>
    </citation>
    <scope>NUCLEOTIDE SEQUENCE [LARGE SCALE GENOMIC DNA]</scope>
    <source>
        <strain evidence="5 6">Poly30</strain>
    </source>
</reference>
<dbReference type="InterPro" id="IPR050955">
    <property type="entry name" value="Plant_Biomass_Hydrol_Est"/>
</dbReference>
<dbReference type="PROSITE" id="PS51257">
    <property type="entry name" value="PROKAR_LIPOPROTEIN"/>
    <property type="match status" value="1"/>
</dbReference>
<dbReference type="InterPro" id="IPR003140">
    <property type="entry name" value="PLipase/COase/thioEstase"/>
</dbReference>
<dbReference type="InterPro" id="IPR036514">
    <property type="entry name" value="SGNH_hydro_sf"/>
</dbReference>
<evidence type="ECO:0000313" key="6">
    <source>
        <dbReference type="Proteomes" id="UP000320390"/>
    </source>
</evidence>
<dbReference type="SUPFAM" id="SSF53474">
    <property type="entry name" value="alpha/beta-Hydrolases"/>
    <property type="match status" value="1"/>
</dbReference>
<dbReference type="GO" id="GO:0016788">
    <property type="term" value="F:hydrolase activity, acting on ester bonds"/>
    <property type="evidence" value="ECO:0007669"/>
    <property type="project" value="UniProtKB-ARBA"/>
</dbReference>
<feature type="signal peptide" evidence="2">
    <location>
        <begin position="1"/>
        <end position="23"/>
    </location>
</feature>
<dbReference type="RefSeq" id="WP_419190897.1">
    <property type="nucleotide sequence ID" value="NZ_CP036434.1"/>
</dbReference>
<accession>A0A518EM16</accession>
<feature type="chain" id="PRO_5022200738" evidence="2">
    <location>
        <begin position="24"/>
        <end position="481"/>
    </location>
</feature>